<feature type="region of interest" description="Disordered" evidence="1">
    <location>
        <begin position="1"/>
        <end position="25"/>
    </location>
</feature>
<reference evidence="2 3" key="1">
    <citation type="journal article" date="2023" name="Elife">
        <title>Identification of key yeast species and microbe-microbe interactions impacting larval growth of Drosophila in the wild.</title>
        <authorList>
            <person name="Mure A."/>
            <person name="Sugiura Y."/>
            <person name="Maeda R."/>
            <person name="Honda K."/>
            <person name="Sakurai N."/>
            <person name="Takahashi Y."/>
            <person name="Watada M."/>
            <person name="Katoh T."/>
            <person name="Gotoh A."/>
            <person name="Gotoh Y."/>
            <person name="Taniguchi I."/>
            <person name="Nakamura K."/>
            <person name="Hayashi T."/>
            <person name="Katayama T."/>
            <person name="Uemura T."/>
            <person name="Hattori Y."/>
        </authorList>
    </citation>
    <scope>NUCLEOTIDE SEQUENCE [LARGE SCALE GENOMIC DNA]</scope>
    <source>
        <strain evidence="2 3">KH-74</strain>
    </source>
</reference>
<dbReference type="Proteomes" id="UP001377567">
    <property type="component" value="Unassembled WGS sequence"/>
</dbReference>
<name>A0AAV5RT09_MAUHU</name>
<evidence type="ECO:0000313" key="3">
    <source>
        <dbReference type="Proteomes" id="UP001377567"/>
    </source>
</evidence>
<comment type="caution">
    <text evidence="2">The sequence shown here is derived from an EMBL/GenBank/DDBJ whole genome shotgun (WGS) entry which is preliminary data.</text>
</comment>
<sequence length="140" mass="15401">MSEQRDNTVTSRNIENDSNNATTTAMDDDMFALSFANHPMEMLVDNPPELLSSNNSLHDDNDYAMTFDLDNSTIVTPENSFVVNNSNDNSNGSSIKRSGSGSFDFNTASGLSNSRASYESLVDAYANVAQQNYKLWLSSF</sequence>
<proteinExistence type="predicted"/>
<protein>
    <submittedName>
        <fullName evidence="2">Uncharacterized protein</fullName>
    </submittedName>
</protein>
<dbReference type="EMBL" id="BTGD01000003">
    <property type="protein sequence ID" value="GMM54558.1"/>
    <property type="molecule type" value="Genomic_DNA"/>
</dbReference>
<gene>
    <name evidence="2" type="ORF">DAKH74_011740</name>
</gene>
<accession>A0AAV5RT09</accession>
<keyword evidence="3" id="KW-1185">Reference proteome</keyword>
<feature type="compositionally biased region" description="Polar residues" evidence="1">
    <location>
        <begin position="7"/>
        <end position="25"/>
    </location>
</feature>
<evidence type="ECO:0000256" key="1">
    <source>
        <dbReference type="SAM" id="MobiDB-lite"/>
    </source>
</evidence>
<evidence type="ECO:0000313" key="2">
    <source>
        <dbReference type="EMBL" id="GMM54558.1"/>
    </source>
</evidence>
<dbReference type="AlphaFoldDB" id="A0AAV5RT09"/>
<organism evidence="2 3">
    <name type="scientific">Maudiozyma humilis</name>
    <name type="common">Sour dough yeast</name>
    <name type="synonym">Kazachstania humilis</name>
    <dbReference type="NCBI Taxonomy" id="51915"/>
    <lineage>
        <taxon>Eukaryota</taxon>
        <taxon>Fungi</taxon>
        <taxon>Dikarya</taxon>
        <taxon>Ascomycota</taxon>
        <taxon>Saccharomycotina</taxon>
        <taxon>Saccharomycetes</taxon>
        <taxon>Saccharomycetales</taxon>
        <taxon>Saccharomycetaceae</taxon>
        <taxon>Maudiozyma</taxon>
    </lineage>
</organism>